<evidence type="ECO:0000256" key="5">
    <source>
        <dbReference type="ARBA" id="ARBA00023136"/>
    </source>
</evidence>
<feature type="transmembrane region" description="Helical" evidence="8">
    <location>
        <begin position="238"/>
        <end position="261"/>
    </location>
</feature>
<dbReference type="PANTHER" id="PTHR11616">
    <property type="entry name" value="SODIUM/CHLORIDE DEPENDENT TRANSPORTER"/>
    <property type="match status" value="1"/>
</dbReference>
<evidence type="ECO:0000256" key="3">
    <source>
        <dbReference type="ARBA" id="ARBA00022692"/>
    </source>
</evidence>
<feature type="binding site" evidence="6">
    <location>
        <position position="323"/>
    </location>
    <ligand>
        <name>Na(+)</name>
        <dbReference type="ChEBI" id="CHEBI:29101"/>
        <label>1</label>
    </ligand>
</feature>
<dbReference type="GO" id="GO:0005332">
    <property type="term" value="F:gamma-aminobutyric acid:sodium:chloride symporter activity"/>
    <property type="evidence" value="ECO:0007669"/>
    <property type="project" value="TreeGrafter"/>
</dbReference>
<feature type="transmembrane region" description="Helical" evidence="8">
    <location>
        <begin position="567"/>
        <end position="589"/>
    </location>
</feature>
<feature type="binding site" evidence="6">
    <location>
        <position position="423"/>
    </location>
    <ligand>
        <name>Na(+)</name>
        <dbReference type="ChEBI" id="CHEBI:29101"/>
        <label>1</label>
    </ligand>
</feature>
<dbReference type="Pfam" id="PF00209">
    <property type="entry name" value="SNF"/>
    <property type="match status" value="2"/>
</dbReference>
<comment type="subcellular location">
    <subcellularLocation>
        <location evidence="1">Membrane</location>
        <topology evidence="1">Multi-pass membrane protein</topology>
    </subcellularLocation>
</comment>
<evidence type="ECO:0000313" key="10">
    <source>
        <dbReference type="Proteomes" id="UP000472277"/>
    </source>
</evidence>
<feature type="binding site" evidence="6">
    <location>
        <position position="420"/>
    </location>
    <ligand>
        <name>Na(+)</name>
        <dbReference type="ChEBI" id="CHEBI:29101"/>
        <label>1</label>
    </ligand>
</feature>
<accession>A0A674DM22</accession>
<name>A0A674DM22_SALTR</name>
<dbReference type="GeneTree" id="ENSGT00940000164714"/>
<feature type="binding site" evidence="6">
    <location>
        <position position="355"/>
    </location>
    <ligand>
        <name>Na(+)</name>
        <dbReference type="ChEBI" id="CHEBI:29101"/>
        <label>1</label>
    </ligand>
</feature>
<keyword evidence="5 8" id="KW-0472">Membrane</keyword>
<dbReference type="InterPro" id="IPR000175">
    <property type="entry name" value="Na/ntran_symport"/>
</dbReference>
<keyword evidence="10" id="KW-1185">Reference proteome</keyword>
<dbReference type="InterPro" id="IPR037272">
    <property type="entry name" value="SNS_sf"/>
</dbReference>
<feature type="transmembrane region" description="Helical" evidence="8">
    <location>
        <begin position="453"/>
        <end position="471"/>
    </location>
</feature>
<keyword evidence="2" id="KW-0813">Transport</keyword>
<sequence>MSPEVEENSPGDVRLSQMEAGIPSEEEGGVARPLVPVPGVGVGAGGCEGGGGQTQTQPQVQATAVPYVERETWTRQMDFIMSCVGFAVGLGNVWRFPYLCYKNGGGLGLASMVIVFFCNTYYIMILVWGLYFLLHSFTNPLPWATCGHPWNTLNCTENFRRACHNRSALPLLSSTPDPSIPISLLSSVVSSPLNLSSSTLLLFNGSCVEPEGMRSPVIEFWERKVLRLSGGLDEPGDISTHMVLCLIATWVIVYFCIWKGVKGTGKVVYFTALFPYLVLVVLLAHGVTLPGALDGIVYYLKPDWSKLWEAQVWIDAGTQIFFSYAIGLGALTALGSYNRFHNNCYQDAFVLAMINSGTSFFAGFVVFSVLGFMAAEQGVDISKVAESGPGLAFIAYPKAVTLMPMAPVWAALFFFMLLVLGLDSQFVGVEGFVTGVMDMLPPKSMAGSLRREVVVAICCITCFFIDLSMVTEGGMYVFQLFDYYSASGITLLWQAFWECVVVAWVYGADRFMDDVARMIGYRPMPYMKWCWSYITPLVCVGVFLFHVVNYKPLTYNSVYTYPLWGEALGWCLALSSMLCIPITVLYKLLRCKGSFTERWQHLTTPVWGRHHMEYLAPESEAKLLPPNGQTKNTLLFESVI</sequence>
<dbReference type="Ensembl" id="ENSSTUT00000103860.1">
    <property type="protein sequence ID" value="ENSSTUP00000096701.1"/>
    <property type="gene ID" value="ENSSTUG00000043437.1"/>
</dbReference>
<keyword evidence="6" id="KW-0479">Metal-binding</keyword>
<feature type="binding site" evidence="6">
    <location>
        <position position="424"/>
    </location>
    <ligand>
        <name>Na(+)</name>
        <dbReference type="ChEBI" id="CHEBI:29101"/>
        <label>1</label>
    </ligand>
</feature>
<feature type="binding site" evidence="6">
    <location>
        <position position="87"/>
    </location>
    <ligand>
        <name>Na(+)</name>
        <dbReference type="ChEBI" id="CHEBI:29101"/>
        <label>1</label>
    </ligand>
</feature>
<feature type="transmembrane region" description="Helical" evidence="8">
    <location>
        <begin position="109"/>
        <end position="134"/>
    </location>
</feature>
<gene>
    <name evidence="9" type="primary">si:ch211-117c9.5</name>
</gene>
<dbReference type="Proteomes" id="UP000472277">
    <property type="component" value="Chromosome 30"/>
</dbReference>
<organism evidence="9 10">
    <name type="scientific">Salmo trutta</name>
    <name type="common">Brown trout</name>
    <dbReference type="NCBI Taxonomy" id="8032"/>
    <lineage>
        <taxon>Eukaryota</taxon>
        <taxon>Metazoa</taxon>
        <taxon>Chordata</taxon>
        <taxon>Craniata</taxon>
        <taxon>Vertebrata</taxon>
        <taxon>Euteleostomi</taxon>
        <taxon>Actinopterygii</taxon>
        <taxon>Neopterygii</taxon>
        <taxon>Teleostei</taxon>
        <taxon>Protacanthopterygii</taxon>
        <taxon>Salmoniformes</taxon>
        <taxon>Salmonidae</taxon>
        <taxon>Salmoninae</taxon>
        <taxon>Salmo</taxon>
    </lineage>
</organism>
<evidence type="ECO:0000256" key="7">
    <source>
        <dbReference type="PIRSR" id="PIRSR600175-2"/>
    </source>
</evidence>
<feature type="binding site" evidence="6">
    <location>
        <position position="85"/>
    </location>
    <ligand>
        <name>Na(+)</name>
        <dbReference type="ChEBI" id="CHEBI:29101"/>
        <label>1</label>
    </ligand>
</feature>
<feature type="transmembrane region" description="Helical" evidence="8">
    <location>
        <begin position="273"/>
        <end position="300"/>
    </location>
</feature>
<evidence type="ECO:0000256" key="6">
    <source>
        <dbReference type="PIRSR" id="PIRSR600175-1"/>
    </source>
</evidence>
<evidence type="ECO:0000256" key="4">
    <source>
        <dbReference type="ARBA" id="ARBA00022989"/>
    </source>
</evidence>
<dbReference type="PRINTS" id="PR00176">
    <property type="entry name" value="NANEUSMPORT"/>
</dbReference>
<keyword evidence="7" id="KW-1015">Disulfide bond</keyword>
<feature type="transmembrane region" description="Helical" evidence="8">
    <location>
        <begin position="320"/>
        <end position="337"/>
    </location>
</feature>
<dbReference type="PANTHER" id="PTHR11616:SF126">
    <property type="entry name" value="TRANSPORTER"/>
    <property type="match status" value="1"/>
</dbReference>
<feature type="transmembrane region" description="Helical" evidence="8">
    <location>
        <begin position="483"/>
        <end position="508"/>
    </location>
</feature>
<feature type="transmembrane region" description="Helical" evidence="8">
    <location>
        <begin position="408"/>
        <end position="433"/>
    </location>
</feature>
<keyword evidence="4 8" id="KW-1133">Transmembrane helix</keyword>
<dbReference type="SUPFAM" id="SSF161070">
    <property type="entry name" value="SNF-like"/>
    <property type="match status" value="1"/>
</dbReference>
<feature type="transmembrane region" description="Helical" evidence="8">
    <location>
        <begin position="349"/>
        <end position="374"/>
    </location>
</feature>
<evidence type="ECO:0000256" key="8">
    <source>
        <dbReference type="SAM" id="Phobius"/>
    </source>
</evidence>
<feature type="transmembrane region" description="Helical" evidence="8">
    <location>
        <begin position="79"/>
        <end position="97"/>
    </location>
</feature>
<keyword evidence="3 8" id="KW-0812">Transmembrane</keyword>
<dbReference type="GO" id="GO:0005886">
    <property type="term" value="C:plasma membrane"/>
    <property type="evidence" value="ECO:0007669"/>
    <property type="project" value="TreeGrafter"/>
</dbReference>
<dbReference type="GO" id="GO:0046872">
    <property type="term" value="F:metal ion binding"/>
    <property type="evidence" value="ECO:0007669"/>
    <property type="project" value="UniProtKB-KW"/>
</dbReference>
<evidence type="ECO:0000313" key="9">
    <source>
        <dbReference type="Ensembl" id="ENSSTUP00000096701.1"/>
    </source>
</evidence>
<feature type="binding site" evidence="6">
    <location>
        <position position="92"/>
    </location>
    <ligand>
        <name>Na(+)</name>
        <dbReference type="ChEBI" id="CHEBI:29101"/>
        <label>1</label>
    </ligand>
</feature>
<dbReference type="AlphaFoldDB" id="A0A674DM22"/>
<protein>
    <submittedName>
        <fullName evidence="9">Si:ch211-117c9.5</fullName>
    </submittedName>
</protein>
<dbReference type="PROSITE" id="PS50267">
    <property type="entry name" value="NA_NEUROTRAN_SYMP_3"/>
    <property type="match status" value="1"/>
</dbReference>
<feature type="disulfide bond" evidence="7">
    <location>
        <begin position="146"/>
        <end position="155"/>
    </location>
</feature>
<evidence type="ECO:0000256" key="2">
    <source>
        <dbReference type="ARBA" id="ARBA00022448"/>
    </source>
</evidence>
<keyword evidence="6" id="KW-0915">Sodium</keyword>
<proteinExistence type="predicted"/>
<reference evidence="9" key="2">
    <citation type="submission" date="2025-09" db="UniProtKB">
        <authorList>
            <consortium name="Ensembl"/>
        </authorList>
    </citation>
    <scope>IDENTIFICATION</scope>
</reference>
<feature type="binding site" evidence="6">
    <location>
        <position position="88"/>
    </location>
    <ligand>
        <name>Na(+)</name>
        <dbReference type="ChEBI" id="CHEBI:29101"/>
        <label>1</label>
    </ligand>
</feature>
<feature type="transmembrane region" description="Helical" evidence="8">
    <location>
        <begin position="529"/>
        <end position="547"/>
    </location>
</feature>
<dbReference type="PROSITE" id="PS00754">
    <property type="entry name" value="NA_NEUROTRAN_SYMP_2"/>
    <property type="match status" value="1"/>
</dbReference>
<reference evidence="9" key="1">
    <citation type="submission" date="2025-08" db="UniProtKB">
        <authorList>
            <consortium name="Ensembl"/>
        </authorList>
    </citation>
    <scope>IDENTIFICATION</scope>
</reference>
<evidence type="ECO:0000256" key="1">
    <source>
        <dbReference type="ARBA" id="ARBA00004141"/>
    </source>
</evidence>